<organism evidence="3">
    <name type="scientific">Scylla olivacea</name>
    <name type="common">Orange mud crab</name>
    <name type="synonym">Cancer olivacea</name>
    <dbReference type="NCBI Taxonomy" id="85551"/>
    <lineage>
        <taxon>Eukaryota</taxon>
        <taxon>Metazoa</taxon>
        <taxon>Ecdysozoa</taxon>
        <taxon>Arthropoda</taxon>
        <taxon>Crustacea</taxon>
        <taxon>Multicrustacea</taxon>
        <taxon>Malacostraca</taxon>
        <taxon>Eumalacostraca</taxon>
        <taxon>Eucarida</taxon>
        <taxon>Decapoda</taxon>
        <taxon>Pleocyemata</taxon>
        <taxon>Brachyura</taxon>
        <taxon>Eubrachyura</taxon>
        <taxon>Portunoidea</taxon>
        <taxon>Portunidae</taxon>
        <taxon>Portuninae</taxon>
        <taxon>Scylla</taxon>
    </lineage>
</organism>
<dbReference type="PROSITE" id="PS50878">
    <property type="entry name" value="RT_POL"/>
    <property type="match status" value="1"/>
</dbReference>
<evidence type="ECO:0000256" key="1">
    <source>
        <dbReference type="SAM" id="Coils"/>
    </source>
</evidence>
<keyword evidence="1" id="KW-0175">Coiled coil</keyword>
<reference evidence="3" key="1">
    <citation type="submission" date="2015-09" db="EMBL/GenBank/DDBJ databases">
        <title>Scylla olivacea transcriptome.</title>
        <authorList>
            <person name="Ikhwanuddin M."/>
        </authorList>
    </citation>
    <scope>NUCLEOTIDE SEQUENCE</scope>
</reference>
<feature type="coiled-coil region" evidence="1">
    <location>
        <begin position="206"/>
        <end position="233"/>
    </location>
</feature>
<protein>
    <recommendedName>
        <fullName evidence="2">Reverse transcriptase domain-containing protein</fullName>
    </recommendedName>
</protein>
<dbReference type="AlphaFoldDB" id="A0A0N7ZBB2"/>
<dbReference type="SUPFAM" id="SSF56672">
    <property type="entry name" value="DNA/RNA polymerases"/>
    <property type="match status" value="1"/>
</dbReference>
<name>A0A0N7ZBB2_SCYOL</name>
<feature type="domain" description="Reverse transcriptase" evidence="2">
    <location>
        <begin position="356"/>
        <end position="638"/>
    </location>
</feature>
<accession>A0A0N7ZBB2</accession>
<dbReference type="CDD" id="cd01650">
    <property type="entry name" value="RT_nLTR_like"/>
    <property type="match status" value="1"/>
</dbReference>
<evidence type="ECO:0000259" key="2">
    <source>
        <dbReference type="PROSITE" id="PS50878"/>
    </source>
</evidence>
<dbReference type="Pfam" id="PF00078">
    <property type="entry name" value="RVT_1"/>
    <property type="match status" value="1"/>
</dbReference>
<dbReference type="InterPro" id="IPR043128">
    <property type="entry name" value="Rev_trsase/Diguanyl_cyclase"/>
</dbReference>
<dbReference type="PANTHER" id="PTHR19446">
    <property type="entry name" value="REVERSE TRANSCRIPTASES"/>
    <property type="match status" value="1"/>
</dbReference>
<proteinExistence type="predicted"/>
<sequence length="957" mass="112340">MGVDGTRYNQDVTQDRNSYGRNLVTICCNNKVCIFNGRVDRDLRVGRPTTTHGTLVDYVIGSPTLLKDVNEFRVLDYDPLYSDIHCGIHVQLKVNIEYAIINNANIAPVSNYNQPSKWRASKEEDYIAEIDENQVKELIEQMDSMDIEDVSTRIKNILLGAAVKVFPPKKKKNYVKQSNNASLSGYDNICWYTRKAYHKARHKYNLRRSEDNKKDMIEKSKKYKAELKRVHNKEKENMLIKLKANRNKDPKTYWKILKENDGNKSKTTLTLADFHQHFKNLSEEISESDKHLSELESATIESGEEETLNEPITEHEVLKAIRKLKNDKAPGYDDIVNEYIKSTKNMLNLYVKFFNRILDTGYLPKEWLIGVIVPLYKNKGDVDDPHNYRGITLLSCLGKVFTSVLNDRLTSYSDSHNIIKENQAGFRQGYSTLDHIFLLKNIIDLFLWKKKQLFCLFIDYRKAFDTVWREGLWYKMVKENIGGKVLNVIRNMYLNIKSCVKFNGNKSDTFICNRGVRQGENLSPLLFALYVNDIEKSLIENRCNYLLFDDNYLDLQLNLLIMMYADDTVVLANSEEEMRNILNALELYCDKWKLEVNKNKTKIVVFSRGRLNYDNFHFVFSDEIIDTISEYKYLGVLFNYNGRFRNGQLDLKKRATRAMYSLIGKCRKHDLPVDLQLELFNTIVMPIMTYACEIWGYCIIREIKQLHMTFLKHVLHVHKYTSTDIVYGELGEYPIDIVINTRMIGYWSRLITGKTTKLSMIMYKSLLHLDSTGMYSSPWICHIRNILNNCGMSGIWMDQQTNNPEWLRKAVENKLKDHWITSWFRNISTKGLCKSYRMYKDLYCREDYLLKLKKSIRMPLIKIRTNNNRLPVVKGRYDSIDREERLCTLCRCNVVGDEYHILLSCPNDNIVELRNKYIPNYYRNNPTVNKFIQLMQSKSQYILSNISLFLKATYNFF</sequence>
<dbReference type="GO" id="GO:0071897">
    <property type="term" value="P:DNA biosynthetic process"/>
    <property type="evidence" value="ECO:0007669"/>
    <property type="project" value="UniProtKB-ARBA"/>
</dbReference>
<dbReference type="InterPro" id="IPR043502">
    <property type="entry name" value="DNA/RNA_pol_sf"/>
</dbReference>
<dbReference type="EMBL" id="GDRN01086563">
    <property type="protein sequence ID" value="JAI61160.1"/>
    <property type="molecule type" value="Transcribed_RNA"/>
</dbReference>
<evidence type="ECO:0000313" key="3">
    <source>
        <dbReference type="EMBL" id="JAI61160.1"/>
    </source>
</evidence>
<dbReference type="InterPro" id="IPR000477">
    <property type="entry name" value="RT_dom"/>
</dbReference>
<dbReference type="Gene3D" id="3.30.70.270">
    <property type="match status" value="1"/>
</dbReference>